<dbReference type="Proteomes" id="UP000005870">
    <property type="component" value="Chromosome"/>
</dbReference>
<keyword evidence="2" id="KW-1185">Reference proteome</keyword>
<evidence type="ECO:0000313" key="1">
    <source>
        <dbReference type="EMBL" id="AER57021.1"/>
    </source>
</evidence>
<reference evidence="1 2" key="1">
    <citation type="journal article" date="2012" name="J. Bacteriol.">
        <title>Complete Genome Sequence of the BTEX-Degrading Bacterium Pseudoxanthomonas spadix BD-a59.</title>
        <authorList>
            <person name="Lee S.H."/>
            <person name="Jin H.M."/>
            <person name="Lee H.J."/>
            <person name="Kim J.M."/>
            <person name="Jeon C.O."/>
        </authorList>
    </citation>
    <scope>NUCLEOTIDE SEQUENCE [LARGE SCALE GENOMIC DNA]</scope>
    <source>
        <strain evidence="1 2">BD-a59</strain>
    </source>
</reference>
<dbReference type="KEGG" id="psd:DSC_11885"/>
<protein>
    <submittedName>
        <fullName evidence="1">Uncharacterized protein</fullName>
    </submittedName>
</protein>
<dbReference type="HOGENOM" id="CLU_2370710_0_0_6"/>
<organism evidence="1 2">
    <name type="scientific">Pseudoxanthomonas spadix (strain BD-a59)</name>
    <dbReference type="NCBI Taxonomy" id="1045855"/>
    <lineage>
        <taxon>Bacteria</taxon>
        <taxon>Pseudomonadati</taxon>
        <taxon>Pseudomonadota</taxon>
        <taxon>Gammaproteobacteria</taxon>
        <taxon>Lysobacterales</taxon>
        <taxon>Lysobacteraceae</taxon>
        <taxon>Pseudoxanthomonas</taxon>
    </lineage>
</organism>
<dbReference type="RefSeq" id="WP_014161194.1">
    <property type="nucleotide sequence ID" value="NC_016147.2"/>
</dbReference>
<proteinExistence type="predicted"/>
<name>G7UQU9_PSEUP</name>
<dbReference type="EMBL" id="CP003093">
    <property type="protein sequence ID" value="AER57021.1"/>
    <property type="molecule type" value="Genomic_DNA"/>
</dbReference>
<sequence length="95" mass="10470">MKNVQVLFGIAFGLVVMEADASNRIAGFTCEHKQGCSVIVYKHDVKTGGQVGSTAGIDLDYGQRYEVVIPEDQYYDYCSVPRGSAITDTCRRRSI</sequence>
<dbReference type="AlphaFoldDB" id="G7UQU9"/>
<gene>
    <name evidence="1" type="ordered locus">DSC_11885</name>
</gene>
<accession>G7UQU9</accession>
<evidence type="ECO:0000313" key="2">
    <source>
        <dbReference type="Proteomes" id="UP000005870"/>
    </source>
</evidence>